<keyword evidence="1" id="KW-0812">Transmembrane</keyword>
<protein>
    <submittedName>
        <fullName evidence="2">Uncharacterized protein</fullName>
    </submittedName>
</protein>
<evidence type="ECO:0000313" key="2">
    <source>
        <dbReference type="EMBL" id="RLP84793.1"/>
    </source>
</evidence>
<dbReference type="EMBL" id="RCUY01000001">
    <property type="protein sequence ID" value="RLP84793.1"/>
    <property type="molecule type" value="Genomic_DNA"/>
</dbReference>
<comment type="caution">
    <text evidence="2">The sequence shown here is derived from an EMBL/GenBank/DDBJ whole genome shotgun (WGS) entry which is preliminary data.</text>
</comment>
<evidence type="ECO:0000256" key="1">
    <source>
        <dbReference type="SAM" id="Phobius"/>
    </source>
</evidence>
<accession>A0A3L7AW61</accession>
<dbReference type="RefSeq" id="WP_121687263.1">
    <property type="nucleotide sequence ID" value="NZ_RCUY01000001.1"/>
</dbReference>
<organism evidence="2 3">
    <name type="scientific">Mycetocola lacteus</name>
    <dbReference type="NCBI Taxonomy" id="76637"/>
    <lineage>
        <taxon>Bacteria</taxon>
        <taxon>Bacillati</taxon>
        <taxon>Actinomycetota</taxon>
        <taxon>Actinomycetes</taxon>
        <taxon>Micrococcales</taxon>
        <taxon>Microbacteriaceae</taxon>
        <taxon>Mycetocola</taxon>
    </lineage>
</organism>
<dbReference type="Proteomes" id="UP000269438">
    <property type="component" value="Unassembled WGS sequence"/>
</dbReference>
<feature type="transmembrane region" description="Helical" evidence="1">
    <location>
        <begin position="16"/>
        <end position="38"/>
    </location>
</feature>
<feature type="transmembrane region" description="Helical" evidence="1">
    <location>
        <begin position="86"/>
        <end position="106"/>
    </location>
</feature>
<reference evidence="2 3" key="1">
    <citation type="submission" date="2018-10" db="EMBL/GenBank/DDBJ databases">
        <authorList>
            <person name="Li J."/>
        </authorList>
    </citation>
    <scope>NUCLEOTIDE SEQUENCE [LARGE SCALE GENOMIC DNA]</scope>
    <source>
        <strain evidence="2 3">JCM 11654</strain>
    </source>
</reference>
<proteinExistence type="predicted"/>
<keyword evidence="3" id="KW-1185">Reference proteome</keyword>
<name>A0A3L7AW61_9MICO</name>
<gene>
    <name evidence="2" type="ORF">D9V34_02000</name>
</gene>
<keyword evidence="1" id="KW-0472">Membrane</keyword>
<sequence length="116" mass="12839">MSTTDEGRERKSQRRLTLSFLVCMVGPLVVGVILNALVRPGIATALGGERHSHSSGVRSQDTWWSFDADTVRQHPVLTGFLEASDGLIAVWTLAVTAVILLLRWLIVVRMTRSRRA</sequence>
<keyword evidence="1" id="KW-1133">Transmembrane helix</keyword>
<dbReference type="OrthoDB" id="7205277at2"/>
<evidence type="ECO:0000313" key="3">
    <source>
        <dbReference type="Proteomes" id="UP000269438"/>
    </source>
</evidence>
<dbReference type="AlphaFoldDB" id="A0A3L7AW61"/>